<dbReference type="PATRIC" id="fig|1139219.3.peg.1083"/>
<dbReference type="HOGENOM" id="CLU_2632516_0_0_9"/>
<reference evidence="1 2" key="1">
    <citation type="submission" date="2013-03" db="EMBL/GenBank/DDBJ databases">
        <title>The Genome Sequence of Enterococcus dispar ATCC_51266 (Illumina only assembly).</title>
        <authorList>
            <consortium name="The Broad Institute Genomics Platform"/>
            <consortium name="The Broad Institute Genome Sequencing Center for Infectious Disease"/>
            <person name="Earl A."/>
            <person name="Russ C."/>
            <person name="Gilmore M."/>
            <person name="Surin D."/>
            <person name="Walker B."/>
            <person name="Young S."/>
            <person name="Zeng Q."/>
            <person name="Gargeya S."/>
            <person name="Fitzgerald M."/>
            <person name="Haas B."/>
            <person name="Abouelleil A."/>
            <person name="Allen A.W."/>
            <person name="Alvarado L."/>
            <person name="Arachchi H.M."/>
            <person name="Berlin A.M."/>
            <person name="Chapman S.B."/>
            <person name="Gainer-Dewar J."/>
            <person name="Goldberg J."/>
            <person name="Griggs A."/>
            <person name="Gujja S."/>
            <person name="Hansen M."/>
            <person name="Howarth C."/>
            <person name="Imamovic A."/>
            <person name="Ireland A."/>
            <person name="Larimer J."/>
            <person name="McCowan C."/>
            <person name="Murphy C."/>
            <person name="Pearson M."/>
            <person name="Poon T.W."/>
            <person name="Priest M."/>
            <person name="Roberts A."/>
            <person name="Saif S."/>
            <person name="Shea T."/>
            <person name="Sisk P."/>
            <person name="Sykes S."/>
            <person name="Wortman J."/>
            <person name="Nusbaum C."/>
            <person name="Birren B."/>
        </authorList>
    </citation>
    <scope>NUCLEOTIDE SEQUENCE [LARGE SCALE GENOMIC DNA]</scope>
    <source>
        <strain evidence="1 2">ATCC 51266</strain>
    </source>
</reference>
<gene>
    <name evidence="1" type="ORF">OMK_01119</name>
</gene>
<evidence type="ECO:0000313" key="2">
    <source>
        <dbReference type="Proteomes" id="UP000014127"/>
    </source>
</evidence>
<dbReference type="RefSeq" id="WP_016172297.1">
    <property type="nucleotide sequence ID" value="NZ_ASWK01000001.1"/>
</dbReference>
<evidence type="ECO:0000313" key="1">
    <source>
        <dbReference type="EMBL" id="EOT42758.1"/>
    </source>
</evidence>
<keyword evidence="2" id="KW-1185">Reference proteome</keyword>
<dbReference type="AlphaFoldDB" id="S1NXB5"/>
<accession>S1NXB5</accession>
<sequence length="77" mass="9091">MQKMKYFDRYVKLIEAGKVPICYEVGLAINRVQRFKEEYTFKQNEADKRINFIESECSQTKGQSGNLKLALPQKVWL</sequence>
<comment type="caution">
    <text evidence="1">The sequence shown here is derived from an EMBL/GenBank/DDBJ whole genome shotgun (WGS) entry which is preliminary data.</text>
</comment>
<organism evidence="1 2">
    <name type="scientific">Enterococcus dispar ATCC 51266</name>
    <dbReference type="NCBI Taxonomy" id="1139219"/>
    <lineage>
        <taxon>Bacteria</taxon>
        <taxon>Bacillati</taxon>
        <taxon>Bacillota</taxon>
        <taxon>Bacilli</taxon>
        <taxon>Lactobacillales</taxon>
        <taxon>Enterococcaceae</taxon>
        <taxon>Enterococcus</taxon>
    </lineage>
</organism>
<dbReference type="STRING" id="44009.RV01_GL002516"/>
<dbReference type="Proteomes" id="UP000014127">
    <property type="component" value="Unassembled WGS sequence"/>
</dbReference>
<name>S1NXB5_9ENTE</name>
<dbReference type="EMBL" id="AHYR01000004">
    <property type="protein sequence ID" value="EOT42758.1"/>
    <property type="molecule type" value="Genomic_DNA"/>
</dbReference>
<evidence type="ECO:0008006" key="3">
    <source>
        <dbReference type="Google" id="ProtNLM"/>
    </source>
</evidence>
<proteinExistence type="predicted"/>
<protein>
    <recommendedName>
        <fullName evidence="3">Terminase large subunit</fullName>
    </recommendedName>
</protein>